<organism evidence="1 2">
    <name type="scientific">Pluteus cervinus</name>
    <dbReference type="NCBI Taxonomy" id="181527"/>
    <lineage>
        <taxon>Eukaryota</taxon>
        <taxon>Fungi</taxon>
        <taxon>Dikarya</taxon>
        <taxon>Basidiomycota</taxon>
        <taxon>Agaricomycotina</taxon>
        <taxon>Agaricomycetes</taxon>
        <taxon>Agaricomycetidae</taxon>
        <taxon>Agaricales</taxon>
        <taxon>Pluteineae</taxon>
        <taxon>Pluteaceae</taxon>
        <taxon>Pluteus</taxon>
    </lineage>
</organism>
<sequence>MPMVTLAPEIVEIFLSFINEDENRLSNLSSCALVCQTWRSIAQPLLFSEIYVTASPYFAQERGCIKNSGALVTTLNRHAPHLSQLVSRYRVIGTGGEAYKDVVAITRTLTHLQDLQISRSLTQNSGAGVTVALQRVLPIALSSTRLTKLRIFHINDFPIHLFQHCRALRHLSIEHTTLAGLDEPVTKPKERIQLHTFTYGSMQSRSERRVLPWLTNSSCPFDLSELRVFLGSPTEHIITLFPSSRLDNLRAIEIPIKAGHEKDSVSWTIGVLSNLVAPEPFQNLEKVAVIAYLNRESTDHESTTVLPRSFPLLRAKNMLTVEVSYAANYASVILGPLP</sequence>
<gene>
    <name evidence="1" type="ORF">BDN72DRAFT_856391</name>
</gene>
<dbReference type="Proteomes" id="UP000308600">
    <property type="component" value="Unassembled WGS sequence"/>
</dbReference>
<reference evidence="1 2" key="1">
    <citation type="journal article" date="2019" name="Nat. Ecol. Evol.">
        <title>Megaphylogeny resolves global patterns of mushroom evolution.</title>
        <authorList>
            <person name="Varga T."/>
            <person name="Krizsan K."/>
            <person name="Foldi C."/>
            <person name="Dima B."/>
            <person name="Sanchez-Garcia M."/>
            <person name="Sanchez-Ramirez S."/>
            <person name="Szollosi G.J."/>
            <person name="Szarkandi J.G."/>
            <person name="Papp V."/>
            <person name="Albert L."/>
            <person name="Andreopoulos W."/>
            <person name="Angelini C."/>
            <person name="Antonin V."/>
            <person name="Barry K.W."/>
            <person name="Bougher N.L."/>
            <person name="Buchanan P."/>
            <person name="Buyck B."/>
            <person name="Bense V."/>
            <person name="Catcheside P."/>
            <person name="Chovatia M."/>
            <person name="Cooper J."/>
            <person name="Damon W."/>
            <person name="Desjardin D."/>
            <person name="Finy P."/>
            <person name="Geml J."/>
            <person name="Haridas S."/>
            <person name="Hughes K."/>
            <person name="Justo A."/>
            <person name="Karasinski D."/>
            <person name="Kautmanova I."/>
            <person name="Kiss B."/>
            <person name="Kocsube S."/>
            <person name="Kotiranta H."/>
            <person name="LaButti K.M."/>
            <person name="Lechner B.E."/>
            <person name="Liimatainen K."/>
            <person name="Lipzen A."/>
            <person name="Lukacs Z."/>
            <person name="Mihaltcheva S."/>
            <person name="Morgado L.N."/>
            <person name="Niskanen T."/>
            <person name="Noordeloos M.E."/>
            <person name="Ohm R.A."/>
            <person name="Ortiz-Santana B."/>
            <person name="Ovrebo C."/>
            <person name="Racz N."/>
            <person name="Riley R."/>
            <person name="Savchenko A."/>
            <person name="Shiryaev A."/>
            <person name="Soop K."/>
            <person name="Spirin V."/>
            <person name="Szebenyi C."/>
            <person name="Tomsovsky M."/>
            <person name="Tulloss R.E."/>
            <person name="Uehling J."/>
            <person name="Grigoriev I.V."/>
            <person name="Vagvolgyi C."/>
            <person name="Papp T."/>
            <person name="Martin F.M."/>
            <person name="Miettinen O."/>
            <person name="Hibbett D.S."/>
            <person name="Nagy L.G."/>
        </authorList>
    </citation>
    <scope>NUCLEOTIDE SEQUENCE [LARGE SCALE GENOMIC DNA]</scope>
    <source>
        <strain evidence="1 2">NL-1719</strain>
    </source>
</reference>
<name>A0ACD3B0E2_9AGAR</name>
<evidence type="ECO:0000313" key="2">
    <source>
        <dbReference type="Proteomes" id="UP000308600"/>
    </source>
</evidence>
<protein>
    <submittedName>
        <fullName evidence="1">Uncharacterized protein</fullName>
    </submittedName>
</protein>
<dbReference type="EMBL" id="ML208301">
    <property type="protein sequence ID" value="TFK71241.1"/>
    <property type="molecule type" value="Genomic_DNA"/>
</dbReference>
<evidence type="ECO:0000313" key="1">
    <source>
        <dbReference type="EMBL" id="TFK71241.1"/>
    </source>
</evidence>
<proteinExistence type="predicted"/>
<accession>A0ACD3B0E2</accession>
<keyword evidence="2" id="KW-1185">Reference proteome</keyword>